<evidence type="ECO:0000256" key="1">
    <source>
        <dbReference type="SAM" id="MobiDB-lite"/>
    </source>
</evidence>
<evidence type="ECO:0000313" key="3">
    <source>
        <dbReference type="Proteomes" id="UP001396334"/>
    </source>
</evidence>
<accession>A0ABR1ZIX2</accession>
<reference evidence="2 3" key="1">
    <citation type="journal article" date="2024" name="G3 (Bethesda)">
        <title>Genome assembly of Hibiscus sabdariffa L. provides insights into metabolisms of medicinal natural products.</title>
        <authorList>
            <person name="Kim T."/>
        </authorList>
    </citation>
    <scope>NUCLEOTIDE SEQUENCE [LARGE SCALE GENOMIC DNA]</scope>
    <source>
        <strain evidence="2">TK-2024</strain>
        <tissue evidence="2">Old leaves</tissue>
    </source>
</reference>
<name>A0ABR1ZIX2_9ROSI</name>
<organism evidence="2 3">
    <name type="scientific">Hibiscus sabdariffa</name>
    <name type="common">roselle</name>
    <dbReference type="NCBI Taxonomy" id="183260"/>
    <lineage>
        <taxon>Eukaryota</taxon>
        <taxon>Viridiplantae</taxon>
        <taxon>Streptophyta</taxon>
        <taxon>Embryophyta</taxon>
        <taxon>Tracheophyta</taxon>
        <taxon>Spermatophyta</taxon>
        <taxon>Magnoliopsida</taxon>
        <taxon>eudicotyledons</taxon>
        <taxon>Gunneridae</taxon>
        <taxon>Pentapetalae</taxon>
        <taxon>rosids</taxon>
        <taxon>malvids</taxon>
        <taxon>Malvales</taxon>
        <taxon>Malvaceae</taxon>
        <taxon>Malvoideae</taxon>
        <taxon>Hibiscus</taxon>
    </lineage>
</organism>
<evidence type="ECO:0000313" key="2">
    <source>
        <dbReference type="EMBL" id="KAK8480292.1"/>
    </source>
</evidence>
<feature type="region of interest" description="Disordered" evidence="1">
    <location>
        <begin position="131"/>
        <end position="164"/>
    </location>
</feature>
<dbReference type="Proteomes" id="UP001396334">
    <property type="component" value="Unassembled WGS sequence"/>
</dbReference>
<comment type="caution">
    <text evidence="2">The sequence shown here is derived from an EMBL/GenBank/DDBJ whole genome shotgun (WGS) entry which is preliminary data.</text>
</comment>
<sequence>MAASVAPTPSVKAAAMTKDILNDPMIHTEATDVVEEAVEDASLDPKTPETAADRLASEDVPYDSMIHTDTSDMMEEALEISSDCVLLADLAGVIKANGDDLVHDAITEAEDSIIRDVAASVMGVSVATDATVTSTRPTSMSSSSPPSPGLSQSAPACPRRAPMPAVPEHQEFDAWYAAQSRTPPVVPKDQPTVAKSSIIPPSRPNKRQASSSDPSKTKRSPPSTSSTTRIPLMPKAGMSSVNNSSAETVRQSRREK</sequence>
<dbReference type="EMBL" id="JBBPBN010001055">
    <property type="protein sequence ID" value="KAK8480292.1"/>
    <property type="molecule type" value="Genomic_DNA"/>
</dbReference>
<gene>
    <name evidence="2" type="ORF">V6N11_008817</name>
</gene>
<proteinExistence type="predicted"/>
<protein>
    <submittedName>
        <fullName evidence="2">Uncharacterized protein</fullName>
    </submittedName>
</protein>
<keyword evidence="3" id="KW-1185">Reference proteome</keyword>
<feature type="compositionally biased region" description="Polar residues" evidence="1">
    <location>
        <begin position="239"/>
        <end position="249"/>
    </location>
</feature>
<feature type="region of interest" description="Disordered" evidence="1">
    <location>
        <begin position="176"/>
        <end position="256"/>
    </location>
</feature>
<feature type="compositionally biased region" description="Low complexity" evidence="1">
    <location>
        <begin position="210"/>
        <end position="229"/>
    </location>
</feature>